<feature type="chain" id="PRO_5036484946" description="Legume lectin domain-containing protein" evidence="2">
    <location>
        <begin position="24"/>
        <end position="284"/>
    </location>
</feature>
<reference evidence="3" key="2">
    <citation type="submission" date="2020-08" db="EMBL/GenBank/DDBJ databases">
        <title>Plant Genome Project.</title>
        <authorList>
            <person name="Zhang R.-G."/>
        </authorList>
    </citation>
    <scope>NUCLEOTIDE SEQUENCE</scope>
    <source>
        <strain evidence="3">Huo1</strain>
        <tissue evidence="3">Leaf</tissue>
    </source>
</reference>
<keyword evidence="1" id="KW-1133">Transmembrane helix</keyword>
<evidence type="ECO:0000313" key="4">
    <source>
        <dbReference type="Proteomes" id="UP000298416"/>
    </source>
</evidence>
<dbReference type="GO" id="GO:0016020">
    <property type="term" value="C:membrane"/>
    <property type="evidence" value="ECO:0007669"/>
    <property type="project" value="TreeGrafter"/>
</dbReference>
<protein>
    <recommendedName>
        <fullName evidence="5">Legume lectin domain-containing protein</fullName>
    </recommendedName>
</protein>
<dbReference type="PANTHER" id="PTHR33512">
    <property type="entry name" value="PROTEIN, PUTATIVE (DUF1191)-RELATED"/>
    <property type="match status" value="1"/>
</dbReference>
<keyword evidence="4" id="KW-1185">Reference proteome</keyword>
<keyword evidence="1" id="KW-0812">Transmembrane</keyword>
<feature type="signal peptide" evidence="2">
    <location>
        <begin position="1"/>
        <end position="23"/>
    </location>
</feature>
<dbReference type="InterPro" id="IPR010605">
    <property type="entry name" value="DUF1191"/>
</dbReference>
<evidence type="ECO:0000313" key="3">
    <source>
        <dbReference type="EMBL" id="KAG6408074.1"/>
    </source>
</evidence>
<name>A0A8X8ZL88_SALSN</name>
<evidence type="ECO:0008006" key="5">
    <source>
        <dbReference type="Google" id="ProtNLM"/>
    </source>
</evidence>
<evidence type="ECO:0000256" key="1">
    <source>
        <dbReference type="SAM" id="Phobius"/>
    </source>
</evidence>
<dbReference type="Proteomes" id="UP000298416">
    <property type="component" value="Unassembled WGS sequence"/>
</dbReference>
<keyword evidence="2" id="KW-0732">Signal</keyword>
<reference evidence="3" key="1">
    <citation type="submission" date="2018-01" db="EMBL/GenBank/DDBJ databases">
        <authorList>
            <person name="Mao J.F."/>
        </authorList>
    </citation>
    <scope>NUCLEOTIDE SEQUENCE</scope>
    <source>
        <strain evidence="3">Huo1</strain>
        <tissue evidence="3">Leaf</tissue>
    </source>
</reference>
<dbReference type="EMBL" id="PNBA02000011">
    <property type="protein sequence ID" value="KAG6408074.1"/>
    <property type="molecule type" value="Genomic_DNA"/>
</dbReference>
<gene>
    <name evidence="3" type="ORF">SASPL_131077</name>
</gene>
<evidence type="ECO:0000256" key="2">
    <source>
        <dbReference type="SAM" id="SignalP"/>
    </source>
</evidence>
<sequence length="284" mass="31410">MGHNKFNFILLLHFFTSLVHCLAESLDTILHDHALRVMSQQRQRSDKLYDARLPNYLAGMKVSVVELRSRTLWRKGANFSSFLIPPNTLPKPYVKRVLIVYHNLGNCSSSYYSLSGYTLLTPVVGFLVYDASSKNLSNVELNTNGNTISVSFNSNSSGNEGAKCAAFGPLGDVFLSDPSSPNSCHSNSQGHFSIVTPTNKRHKTSVVWILGFVAGFMGLILGTVGVRCLVCMRSEGVEREADEGEFLKTYWIGSSSKMPRAQVTRTQPVLESQIHPNPKLSLYA</sequence>
<keyword evidence="1" id="KW-0472">Membrane</keyword>
<feature type="transmembrane region" description="Helical" evidence="1">
    <location>
        <begin position="206"/>
        <end position="230"/>
    </location>
</feature>
<dbReference type="Pfam" id="PF06697">
    <property type="entry name" value="DUF1191"/>
    <property type="match status" value="1"/>
</dbReference>
<dbReference type="AlphaFoldDB" id="A0A8X8ZL88"/>
<dbReference type="PANTHER" id="PTHR33512:SF4">
    <property type="entry name" value="PROTEIN, PUTATIVE (DUF1191)-RELATED"/>
    <property type="match status" value="1"/>
</dbReference>
<comment type="caution">
    <text evidence="3">The sequence shown here is derived from an EMBL/GenBank/DDBJ whole genome shotgun (WGS) entry which is preliminary data.</text>
</comment>
<accession>A0A8X8ZL88</accession>
<organism evidence="3">
    <name type="scientific">Salvia splendens</name>
    <name type="common">Scarlet sage</name>
    <dbReference type="NCBI Taxonomy" id="180675"/>
    <lineage>
        <taxon>Eukaryota</taxon>
        <taxon>Viridiplantae</taxon>
        <taxon>Streptophyta</taxon>
        <taxon>Embryophyta</taxon>
        <taxon>Tracheophyta</taxon>
        <taxon>Spermatophyta</taxon>
        <taxon>Magnoliopsida</taxon>
        <taxon>eudicotyledons</taxon>
        <taxon>Gunneridae</taxon>
        <taxon>Pentapetalae</taxon>
        <taxon>asterids</taxon>
        <taxon>lamiids</taxon>
        <taxon>Lamiales</taxon>
        <taxon>Lamiaceae</taxon>
        <taxon>Nepetoideae</taxon>
        <taxon>Mentheae</taxon>
        <taxon>Salviinae</taxon>
        <taxon>Salvia</taxon>
        <taxon>Salvia subgen. Calosphace</taxon>
        <taxon>core Calosphace</taxon>
    </lineage>
</organism>
<proteinExistence type="predicted"/>
<dbReference type="OrthoDB" id="768690at2759"/>